<evidence type="ECO:0000256" key="11">
    <source>
        <dbReference type="ARBA" id="ARBA00023273"/>
    </source>
</evidence>
<feature type="compositionally biased region" description="Acidic residues" evidence="17">
    <location>
        <begin position="382"/>
        <end position="392"/>
    </location>
</feature>
<dbReference type="FunFam" id="2.130.10.10:FF:000979">
    <property type="entry name" value="WD repeat domain 60"/>
    <property type="match status" value="1"/>
</dbReference>
<keyword evidence="8" id="KW-0970">Cilium biogenesis/degradation</keyword>
<dbReference type="InterPro" id="IPR042505">
    <property type="entry name" value="DYNC2I1"/>
</dbReference>
<dbReference type="PANTHER" id="PTHR16022">
    <property type="entry name" value="WD REPEAT DOMAIN 60"/>
    <property type="match status" value="1"/>
</dbReference>
<feature type="region of interest" description="Disordered" evidence="17">
    <location>
        <begin position="1"/>
        <end position="366"/>
    </location>
</feature>
<dbReference type="GO" id="GO:0005868">
    <property type="term" value="C:cytoplasmic dynein complex"/>
    <property type="evidence" value="ECO:0007669"/>
    <property type="project" value="InterPro"/>
</dbReference>
<evidence type="ECO:0000256" key="7">
    <source>
        <dbReference type="ARBA" id="ARBA00022737"/>
    </source>
</evidence>
<dbReference type="GO" id="GO:0005813">
    <property type="term" value="C:centrosome"/>
    <property type="evidence" value="ECO:0007669"/>
    <property type="project" value="UniProtKB-SubCell"/>
</dbReference>
<evidence type="ECO:0000256" key="5">
    <source>
        <dbReference type="ARBA" id="ARBA00022553"/>
    </source>
</evidence>
<organism evidence="18 19">
    <name type="scientific">Rhinolophus ferrumequinum</name>
    <name type="common">Greater horseshoe bat</name>
    <dbReference type="NCBI Taxonomy" id="59479"/>
    <lineage>
        <taxon>Eukaryota</taxon>
        <taxon>Metazoa</taxon>
        <taxon>Chordata</taxon>
        <taxon>Craniata</taxon>
        <taxon>Vertebrata</taxon>
        <taxon>Euteleostomi</taxon>
        <taxon>Mammalia</taxon>
        <taxon>Eutheria</taxon>
        <taxon>Laurasiatheria</taxon>
        <taxon>Chiroptera</taxon>
        <taxon>Yinpterochiroptera</taxon>
        <taxon>Rhinolophoidea</taxon>
        <taxon>Rhinolophidae</taxon>
        <taxon>Rhinolophinae</taxon>
        <taxon>Rhinolophus</taxon>
    </lineage>
</organism>
<dbReference type="PANTHER" id="PTHR16022:SF0">
    <property type="entry name" value="CYTOPLASMIC DYNEIN 2 INTERMEDIATE CHAIN 1"/>
    <property type="match status" value="1"/>
</dbReference>
<dbReference type="Gene3D" id="2.130.10.10">
    <property type="entry name" value="YVTN repeat-like/Quinoprotein amine dehydrogenase"/>
    <property type="match status" value="2"/>
</dbReference>
<name>A0A7J7RK24_RHIFE</name>
<evidence type="ECO:0000256" key="10">
    <source>
        <dbReference type="ARBA" id="ARBA00023212"/>
    </source>
</evidence>
<evidence type="ECO:0000256" key="9">
    <source>
        <dbReference type="ARBA" id="ARBA00023069"/>
    </source>
</evidence>
<keyword evidence="4" id="KW-0963">Cytoplasm</keyword>
<keyword evidence="6" id="KW-0853">WD repeat</keyword>
<evidence type="ECO:0000256" key="2">
    <source>
        <dbReference type="ARBA" id="ARBA00004300"/>
    </source>
</evidence>
<keyword evidence="5" id="KW-0597">Phosphoprotein</keyword>
<proteinExistence type="inferred from homology"/>
<evidence type="ECO:0000313" key="18">
    <source>
        <dbReference type="EMBL" id="KAF6276334.1"/>
    </source>
</evidence>
<evidence type="ECO:0000256" key="8">
    <source>
        <dbReference type="ARBA" id="ARBA00022794"/>
    </source>
</evidence>
<evidence type="ECO:0000256" key="4">
    <source>
        <dbReference type="ARBA" id="ARBA00022490"/>
    </source>
</evidence>
<dbReference type="SMART" id="SM00320">
    <property type="entry name" value="WD40"/>
    <property type="match status" value="3"/>
</dbReference>
<accession>A0A7J7RK24</accession>
<feature type="compositionally biased region" description="Basic and acidic residues" evidence="17">
    <location>
        <begin position="30"/>
        <end position="46"/>
    </location>
</feature>
<evidence type="ECO:0000256" key="3">
    <source>
        <dbReference type="ARBA" id="ARBA00006831"/>
    </source>
</evidence>
<feature type="compositionally biased region" description="Basic and acidic residues" evidence="17">
    <location>
        <begin position="250"/>
        <end position="336"/>
    </location>
</feature>
<dbReference type="AlphaFoldDB" id="A0A7J7RK24"/>
<dbReference type="GO" id="GO:0005929">
    <property type="term" value="C:cilium"/>
    <property type="evidence" value="ECO:0007669"/>
    <property type="project" value="UniProtKB-SubCell"/>
</dbReference>
<evidence type="ECO:0000256" key="16">
    <source>
        <dbReference type="ARBA" id="ARBA00079714"/>
    </source>
</evidence>
<keyword evidence="11" id="KW-0966">Cell projection</keyword>
<dbReference type="InterPro" id="IPR036322">
    <property type="entry name" value="WD40_repeat_dom_sf"/>
</dbReference>
<feature type="compositionally biased region" description="Basic and acidic residues" evidence="17">
    <location>
        <begin position="1"/>
        <end position="20"/>
    </location>
</feature>
<dbReference type="Proteomes" id="UP000585614">
    <property type="component" value="Unassembled WGS sequence"/>
</dbReference>
<comment type="function">
    <text evidence="12">Acts as one of several non-catalytic accessory components of the cytoplasmic dynein 2 complex (dynein-2 complex), a motor protein complex that drives the movement of cargos along microtubules within cilia and flagella in concert with the intraflagellar transport (IFT) system. DYNC2I1 plays a major role in retrograde ciliary protein trafficking in cilia and flagella. Also requires to maintain a functional transition zone.</text>
</comment>
<dbReference type="InterPro" id="IPR015943">
    <property type="entry name" value="WD40/YVTN_repeat-like_dom_sf"/>
</dbReference>
<dbReference type="InterPro" id="IPR001680">
    <property type="entry name" value="WD40_rpt"/>
</dbReference>
<dbReference type="EMBL" id="JACAGC010000026">
    <property type="protein sequence ID" value="KAF6276334.1"/>
    <property type="molecule type" value="Genomic_DNA"/>
</dbReference>
<evidence type="ECO:0000313" key="19">
    <source>
        <dbReference type="Proteomes" id="UP000585614"/>
    </source>
</evidence>
<dbReference type="GO" id="GO:0045504">
    <property type="term" value="F:dynein heavy chain binding"/>
    <property type="evidence" value="ECO:0007669"/>
    <property type="project" value="InterPro"/>
</dbReference>
<feature type="compositionally biased region" description="Basic and acidic residues" evidence="17">
    <location>
        <begin position="78"/>
        <end position="136"/>
    </location>
</feature>
<protein>
    <recommendedName>
        <fullName evidence="14">Cytoplasmic dynein 2 intermediate chain 1</fullName>
    </recommendedName>
    <alternativeName>
        <fullName evidence="16">Dynein 2 intermediate chain 1</fullName>
    </alternativeName>
    <alternativeName>
        <fullName evidence="15">WD repeat-containing protein 60</fullName>
    </alternativeName>
</protein>
<feature type="compositionally biased region" description="Basic and acidic residues" evidence="17">
    <location>
        <begin position="53"/>
        <end position="70"/>
    </location>
</feature>
<evidence type="ECO:0000256" key="15">
    <source>
        <dbReference type="ARBA" id="ARBA00075740"/>
    </source>
</evidence>
<reference evidence="18 19" key="1">
    <citation type="journal article" date="2020" name="Nature">
        <title>Six reference-quality genomes reveal evolution of bat adaptations.</title>
        <authorList>
            <person name="Jebb D."/>
            <person name="Huang Z."/>
            <person name="Pippel M."/>
            <person name="Hughes G.M."/>
            <person name="Lavrichenko K."/>
            <person name="Devanna P."/>
            <person name="Winkler S."/>
            <person name="Jermiin L.S."/>
            <person name="Skirmuntt E.C."/>
            <person name="Katzourakis A."/>
            <person name="Burkitt-Gray L."/>
            <person name="Ray D.A."/>
            <person name="Sullivan K.A.M."/>
            <person name="Roscito J.G."/>
            <person name="Kirilenko B.M."/>
            <person name="Davalos L.M."/>
            <person name="Corthals A.P."/>
            <person name="Power M.L."/>
            <person name="Jones G."/>
            <person name="Ransome R.D."/>
            <person name="Dechmann D.K.N."/>
            <person name="Locatelli A.G."/>
            <person name="Puechmaille S.J."/>
            <person name="Fedrigo O."/>
            <person name="Jarvis E.D."/>
            <person name="Hiller M."/>
            <person name="Vernes S.C."/>
            <person name="Myers E.W."/>
            <person name="Teeling E.C."/>
        </authorList>
    </citation>
    <scope>NUCLEOTIDE SEQUENCE [LARGE SCALE GENOMIC DNA]</scope>
    <source>
        <strain evidence="18">MRhiFer1</strain>
        <tissue evidence="18">Lung</tissue>
    </source>
</reference>
<keyword evidence="10" id="KW-0206">Cytoskeleton</keyword>
<evidence type="ECO:0000256" key="1">
    <source>
        <dbReference type="ARBA" id="ARBA00004138"/>
    </source>
</evidence>
<dbReference type="SUPFAM" id="SSF50978">
    <property type="entry name" value="WD40 repeat-like"/>
    <property type="match status" value="1"/>
</dbReference>
<dbReference type="FunFam" id="2.130.10.10:FF:001197">
    <property type="entry name" value="WD repeat domain 60"/>
    <property type="match status" value="1"/>
</dbReference>
<feature type="compositionally biased region" description="Basic and acidic residues" evidence="17">
    <location>
        <begin position="151"/>
        <end position="192"/>
    </location>
</feature>
<gene>
    <name evidence="18" type="ORF">mRhiFer1_018325</name>
</gene>
<comment type="similarity">
    <text evidence="3">Belongs to the dynein light intermediate chain family.</text>
</comment>
<feature type="compositionally biased region" description="Basic and acidic residues" evidence="17">
    <location>
        <begin position="205"/>
        <end position="240"/>
    </location>
</feature>
<dbReference type="GO" id="GO:0045503">
    <property type="term" value="F:dynein light chain binding"/>
    <property type="evidence" value="ECO:0007669"/>
    <property type="project" value="InterPro"/>
</dbReference>
<evidence type="ECO:0000256" key="14">
    <source>
        <dbReference type="ARBA" id="ARBA00072501"/>
    </source>
</evidence>
<keyword evidence="9" id="KW-0969">Cilium</keyword>
<sequence>MEPGKRRTKEDTWKADDLRRHLWAAQSGSPKEEKKHRGKKLQKELEVGLPEPPEQKHRDPGPTYREKVAEGDGNTCREAARGERDQEKPRERRRDARDWDRGRLRDKSREQDADKPQNRGKDREKDRDRQARKEQPRPAGAHRHLLGGAGQERERSRRAVSKVRTEDKERRNEDSERGDEERERRYRERKLQYGDSQDNPLKYWLYKEEGERRHGKHKEANREKKHREESSTRGKREKYSKGKSNSYSDKAGEERRKEKPHKEAFHFDDERHRGSLDKKERSSKEEHKKREPKNGEHRNRGGSSKRDGTGSEHVESLVKNNGKDEDSRRKHSRDEVSSAWPETQRQGCEETEEIEKEVIDLENVGTDEYTADFEDYEDDFEVCDGEEDDNTSEPESGDKVEELPLARKREIQEIQKAIDAENERIGELSSKLLQEQDHVGCRRDSGPDANISPPRAPVCGIFVDFATASHRQKNRSQALKQKMRSTKLLRLIDLDFSCTFSLLDLPPVNEYDMYIRNFGKKNTKQAYVQCNEDNVERDIQTEAVDTRDAWTQHPGEGTAVSGGSESRDLTDAVGPPKVDTLRLSSFLQAACQVVTVLLEEDRMAAAPGCSPGARGGTLPFSDSAAQLDTCLPFLQHRKVSFLHASPAQRQTVVSVHGRLAEARASPLDGSYVLCVWDIWQRCGPQKVLVCESEVTCCCLSPVKAFLLFAGTAHGSVVVWDLREDSRMHRYVKLSDCSWTFRTATFSTDGILTSVNHRSPLQAVEPVSVSVYKKQSFVFSPFSSQEEMSGLSFHVASLDDGGVLNMWVVVELPKADIAGSISDLGLIPGGRIKLVHSAVVLLSDSLSHKGYKFWGSTQTLNVKFLPSDPNHFIVGTDMGLISHGTRQDWRASPRLFKPRHRGVCPVKVNVIDFSPFGEPVFLAGCSDGSIRLHQLTSEHPLMQWSDSTGGRAVTGLQWSLTRAAVFLAQDDSSCVYLWDLLESDLGPVAKQLISPDRLVAMAVVGEPEKNSSGFLALVLARASGSVDVQFLKKEWVSPVADEQRRLQLLLQGAG</sequence>
<dbReference type="GO" id="GO:0042073">
    <property type="term" value="P:intraciliary transport"/>
    <property type="evidence" value="ECO:0007669"/>
    <property type="project" value="InterPro"/>
</dbReference>
<keyword evidence="7" id="KW-0677">Repeat</keyword>
<feature type="region of interest" description="Disordered" evidence="17">
    <location>
        <begin position="382"/>
        <end position="403"/>
    </location>
</feature>
<evidence type="ECO:0000256" key="17">
    <source>
        <dbReference type="SAM" id="MobiDB-lite"/>
    </source>
</evidence>
<evidence type="ECO:0000256" key="6">
    <source>
        <dbReference type="ARBA" id="ARBA00022574"/>
    </source>
</evidence>
<comment type="subcellular location">
    <subcellularLocation>
        <location evidence="1">Cell projection</location>
        <location evidence="1">Cilium</location>
    </subcellularLocation>
    <subcellularLocation>
        <location evidence="2">Cytoplasm</location>
        <location evidence="2">Cytoskeleton</location>
        <location evidence="2">Microtubule organizing center</location>
        <location evidence="2">Centrosome</location>
    </subcellularLocation>
</comment>
<comment type="subunit">
    <text evidence="13">Intermediate chain of the cytoplasmic dynein complex 2, a multisubunit complex, composed at least of eleven different proteins. The cytoplasmic dynein 2 complex consists of two catalytic heavy chains (HCs) and a number of non-catalytic subunits presented by intermediate chains (ICs), light intermediate chains (LICs) and light chains (LCs). Among them, a heavy chain (DYNC2H1), two intermediate chains (DYNC2I2 and DYNC2I1), a light intermediate chain (DYNC2LI1), and a light chain (DYNLT2B) are unique to the cytoplasmic dynein complex 2, but a subset of the light chains are also shared by dynein-1 and dynein-2 complexes. Interacts with DYNC2I2; their C-terminal domains each bind a copy of the heavy chain, and their extended N-terminal regions are held together by an array of light chain dimers. Interacts with DYNLT2B. Interacts (via the N-terminal half) with DYNLT2B-DYNLT1 dimer or with DYNLT2B-DYNLT3 dimer; this interaction is crucial for retrograde trafficking of ciliary proteins.</text>
</comment>
<evidence type="ECO:0000256" key="13">
    <source>
        <dbReference type="ARBA" id="ARBA00065897"/>
    </source>
</evidence>
<evidence type="ECO:0000256" key="12">
    <source>
        <dbReference type="ARBA" id="ARBA00058820"/>
    </source>
</evidence>
<feature type="region of interest" description="Disordered" evidence="17">
    <location>
        <begin position="548"/>
        <end position="573"/>
    </location>
</feature>
<comment type="caution">
    <text evidence="18">The sequence shown here is derived from an EMBL/GenBank/DDBJ whole genome shotgun (WGS) entry which is preliminary data.</text>
</comment>